<reference evidence="1" key="1">
    <citation type="submission" date="2022-07" db="EMBL/GenBank/DDBJ databases">
        <title>Chromosome-level genome of Muraenolepis orangiensis.</title>
        <authorList>
            <person name="Kim J."/>
        </authorList>
    </citation>
    <scope>NUCLEOTIDE SEQUENCE</scope>
    <source>
        <strain evidence="1">KU_S4_2022</strain>
        <tissue evidence="1">Muscle</tissue>
    </source>
</reference>
<comment type="caution">
    <text evidence="1">The sequence shown here is derived from an EMBL/GenBank/DDBJ whole genome shotgun (WGS) entry which is preliminary data.</text>
</comment>
<evidence type="ECO:0000313" key="2">
    <source>
        <dbReference type="Proteomes" id="UP001148018"/>
    </source>
</evidence>
<evidence type="ECO:0000313" key="1">
    <source>
        <dbReference type="EMBL" id="KAJ3598781.1"/>
    </source>
</evidence>
<name>A0A9Q0IIZ0_9TELE</name>
<proteinExistence type="predicted"/>
<protein>
    <submittedName>
        <fullName evidence="1">Uncharacterized protein</fullName>
    </submittedName>
</protein>
<gene>
    <name evidence="1" type="ORF">NHX12_032745</name>
</gene>
<dbReference type="AlphaFoldDB" id="A0A9Q0IIZ0"/>
<dbReference type="Proteomes" id="UP001148018">
    <property type="component" value="Unassembled WGS sequence"/>
</dbReference>
<dbReference type="EMBL" id="JANIIK010000048">
    <property type="protein sequence ID" value="KAJ3598781.1"/>
    <property type="molecule type" value="Genomic_DNA"/>
</dbReference>
<sequence length="66" mass="7444">MPPSPRTTSNRDLFRTFTTECEEKAKKEKIVDEDETFACNTSTPSLLMCSVYECPLCSVIHGLLVE</sequence>
<keyword evidence="2" id="KW-1185">Reference proteome</keyword>
<accession>A0A9Q0IIZ0</accession>
<organism evidence="1 2">
    <name type="scientific">Muraenolepis orangiensis</name>
    <name type="common">Patagonian moray cod</name>
    <dbReference type="NCBI Taxonomy" id="630683"/>
    <lineage>
        <taxon>Eukaryota</taxon>
        <taxon>Metazoa</taxon>
        <taxon>Chordata</taxon>
        <taxon>Craniata</taxon>
        <taxon>Vertebrata</taxon>
        <taxon>Euteleostomi</taxon>
        <taxon>Actinopterygii</taxon>
        <taxon>Neopterygii</taxon>
        <taxon>Teleostei</taxon>
        <taxon>Neoteleostei</taxon>
        <taxon>Acanthomorphata</taxon>
        <taxon>Zeiogadaria</taxon>
        <taxon>Gadariae</taxon>
        <taxon>Gadiformes</taxon>
        <taxon>Muraenolepidoidei</taxon>
        <taxon>Muraenolepididae</taxon>
        <taxon>Muraenolepis</taxon>
    </lineage>
</organism>